<dbReference type="AlphaFoldDB" id="A0A426X5G7"/>
<protein>
    <submittedName>
        <fullName evidence="2">Uncharacterized protein</fullName>
    </submittedName>
</protein>
<proteinExistence type="predicted"/>
<organism evidence="2 3">
    <name type="scientific">Ensete ventricosum</name>
    <name type="common">Abyssinian banana</name>
    <name type="synonym">Musa ensete</name>
    <dbReference type="NCBI Taxonomy" id="4639"/>
    <lineage>
        <taxon>Eukaryota</taxon>
        <taxon>Viridiplantae</taxon>
        <taxon>Streptophyta</taxon>
        <taxon>Embryophyta</taxon>
        <taxon>Tracheophyta</taxon>
        <taxon>Spermatophyta</taxon>
        <taxon>Magnoliopsida</taxon>
        <taxon>Liliopsida</taxon>
        <taxon>Zingiberales</taxon>
        <taxon>Musaceae</taxon>
        <taxon>Ensete</taxon>
    </lineage>
</organism>
<comment type="caution">
    <text evidence="2">The sequence shown here is derived from an EMBL/GenBank/DDBJ whole genome shotgun (WGS) entry which is preliminary data.</text>
</comment>
<sequence>MVPSAAATVTVPQLLPPPCLVRLCVTANGETPLASGIITWLHYHCNLTGGYERGVKHVCTACDGGTARGRRRILKTGRKPMTEWGQRSKPLQKPRVPRDDAKRYTPA</sequence>
<evidence type="ECO:0000256" key="1">
    <source>
        <dbReference type="SAM" id="MobiDB-lite"/>
    </source>
</evidence>
<gene>
    <name evidence="2" type="ORF">B296_00058699</name>
</gene>
<feature type="compositionally biased region" description="Basic and acidic residues" evidence="1">
    <location>
        <begin position="96"/>
        <end position="107"/>
    </location>
</feature>
<reference evidence="2 3" key="1">
    <citation type="journal article" date="2014" name="Agronomy (Basel)">
        <title>A Draft Genome Sequence for Ensete ventricosum, the Drought-Tolerant Tree Against Hunger.</title>
        <authorList>
            <person name="Harrison J."/>
            <person name="Moore K.A."/>
            <person name="Paszkiewicz K."/>
            <person name="Jones T."/>
            <person name="Grant M."/>
            <person name="Ambacheew D."/>
            <person name="Muzemil S."/>
            <person name="Studholme D.J."/>
        </authorList>
    </citation>
    <scope>NUCLEOTIDE SEQUENCE [LARGE SCALE GENOMIC DNA]</scope>
</reference>
<evidence type="ECO:0000313" key="3">
    <source>
        <dbReference type="Proteomes" id="UP000287651"/>
    </source>
</evidence>
<dbReference type="EMBL" id="AMZH03026212">
    <property type="protein sequence ID" value="RRT34715.1"/>
    <property type="molecule type" value="Genomic_DNA"/>
</dbReference>
<name>A0A426X5G7_ENSVE</name>
<evidence type="ECO:0000313" key="2">
    <source>
        <dbReference type="EMBL" id="RRT34715.1"/>
    </source>
</evidence>
<feature type="region of interest" description="Disordered" evidence="1">
    <location>
        <begin position="77"/>
        <end position="107"/>
    </location>
</feature>
<dbReference type="Proteomes" id="UP000287651">
    <property type="component" value="Unassembled WGS sequence"/>
</dbReference>
<accession>A0A426X5G7</accession>